<feature type="transmembrane region" description="Helical" evidence="1">
    <location>
        <begin position="12"/>
        <end position="30"/>
    </location>
</feature>
<feature type="transmembrane region" description="Helical" evidence="1">
    <location>
        <begin position="76"/>
        <end position="98"/>
    </location>
</feature>
<dbReference type="AlphaFoldDB" id="A3XQY2"/>
<protein>
    <submittedName>
        <fullName evidence="2">Uncharacterized protein</fullName>
    </submittedName>
</protein>
<dbReference type="Proteomes" id="UP000001601">
    <property type="component" value="Unassembled WGS sequence"/>
</dbReference>
<keyword evidence="1" id="KW-1133">Transmembrane helix</keyword>
<name>A3XQY2_LEEBM</name>
<feature type="transmembrane region" description="Helical" evidence="1">
    <location>
        <begin position="118"/>
        <end position="141"/>
    </location>
</feature>
<evidence type="ECO:0000313" key="3">
    <source>
        <dbReference type="Proteomes" id="UP000001601"/>
    </source>
</evidence>
<sequence>MRLESKAIKGGILLGTFALISFLAMMHFLFDSIKTVFDSKIIYFFLIACMLNYLVSIGTSAFCLKSIRRGRNPKLMGLAYTFLSLLVFSLIFDIPYFIYDCSINPEHFSENLTMLWASPLYCFVMGSLPALVICIPFGLYLDDDLL</sequence>
<reference evidence="2 3" key="1">
    <citation type="journal article" date="2007" name="Nature">
        <title>Light stimulates growth of proteorhodopsin-containing marine Flavobacteria.</title>
        <authorList>
            <person name="Gomez-Consarnau L."/>
            <person name="Gonzalez J.M."/>
            <person name="Coll-Llado M."/>
            <person name="Gourdon P."/>
            <person name="Pascher T."/>
            <person name="Neutze R."/>
            <person name="Pedros-Alio C."/>
            <person name="Pinhassi J."/>
        </authorList>
    </citation>
    <scope>NUCLEOTIDE SEQUENCE [LARGE SCALE GENOMIC DNA]</scope>
    <source>
        <strain evidence="2 3">MED217</strain>
    </source>
</reference>
<dbReference type="HOGENOM" id="CLU_1775091_0_0_10"/>
<gene>
    <name evidence="2" type="ORF">MED217_03780</name>
</gene>
<evidence type="ECO:0000256" key="1">
    <source>
        <dbReference type="SAM" id="Phobius"/>
    </source>
</evidence>
<feature type="transmembrane region" description="Helical" evidence="1">
    <location>
        <begin position="42"/>
        <end position="64"/>
    </location>
</feature>
<keyword evidence="1" id="KW-0472">Membrane</keyword>
<proteinExistence type="predicted"/>
<dbReference type="EMBL" id="AANC01000010">
    <property type="protein sequence ID" value="EAQ48106.1"/>
    <property type="molecule type" value="Genomic_DNA"/>
</dbReference>
<evidence type="ECO:0000313" key="2">
    <source>
        <dbReference type="EMBL" id="EAQ48106.1"/>
    </source>
</evidence>
<accession>A3XQY2</accession>
<comment type="caution">
    <text evidence="2">The sequence shown here is derived from an EMBL/GenBank/DDBJ whole genome shotgun (WGS) entry which is preliminary data.</text>
</comment>
<keyword evidence="3" id="KW-1185">Reference proteome</keyword>
<keyword evidence="1" id="KW-0812">Transmembrane</keyword>
<dbReference type="STRING" id="398720.MED217_03780"/>
<dbReference type="RefSeq" id="WP_009779147.1">
    <property type="nucleotide sequence ID" value="NZ_CH672395.1"/>
</dbReference>
<dbReference type="OrthoDB" id="1442319at2"/>
<organism evidence="2 3">
    <name type="scientific">Leeuwenhoekiella blandensis (strain CECT 7118 / CCUG 51940 / KCTC 22103 / MED217)</name>
    <name type="common">Flavobacterium sp. (strain MED217)</name>
    <dbReference type="NCBI Taxonomy" id="398720"/>
    <lineage>
        <taxon>Bacteria</taxon>
        <taxon>Pseudomonadati</taxon>
        <taxon>Bacteroidota</taxon>
        <taxon>Flavobacteriia</taxon>
        <taxon>Flavobacteriales</taxon>
        <taxon>Flavobacteriaceae</taxon>
        <taxon>Leeuwenhoekiella</taxon>
    </lineage>
</organism>